<dbReference type="Proteomes" id="UP001152592">
    <property type="component" value="Unassembled WGS sequence"/>
</dbReference>
<sequence>MAGDGSVRLFRVWFVWGWSFWSFRWGSLAACCLSISLRGLTGLRRVLSSDGQLMLVWRGLDRNGSGLRQNDGSLGRDWRLSSGLGLRERFLLSGGDGEALL</sequence>
<gene>
    <name evidence="2" type="ORF">PSALAMII_LOCUS8312</name>
</gene>
<evidence type="ECO:0000313" key="3">
    <source>
        <dbReference type="Proteomes" id="UP001152592"/>
    </source>
</evidence>
<dbReference type="EMBL" id="CAJVPD010000260">
    <property type="protein sequence ID" value="CAG8407135.1"/>
    <property type="molecule type" value="Genomic_DNA"/>
</dbReference>
<dbReference type="OrthoDB" id="440781at2759"/>
<accession>A0A9W4JRV7</accession>
<keyword evidence="1" id="KW-0812">Transmembrane</keyword>
<proteinExistence type="predicted"/>
<protein>
    <submittedName>
        <fullName evidence="2">Uncharacterized protein</fullName>
    </submittedName>
</protein>
<reference evidence="2" key="1">
    <citation type="submission" date="2021-07" db="EMBL/GenBank/DDBJ databases">
        <authorList>
            <person name="Branca A.L. A."/>
        </authorList>
    </citation>
    <scope>NUCLEOTIDE SEQUENCE</scope>
</reference>
<evidence type="ECO:0000256" key="1">
    <source>
        <dbReference type="SAM" id="Phobius"/>
    </source>
</evidence>
<organism evidence="2 3">
    <name type="scientific">Penicillium salamii</name>
    <dbReference type="NCBI Taxonomy" id="1612424"/>
    <lineage>
        <taxon>Eukaryota</taxon>
        <taxon>Fungi</taxon>
        <taxon>Dikarya</taxon>
        <taxon>Ascomycota</taxon>
        <taxon>Pezizomycotina</taxon>
        <taxon>Eurotiomycetes</taxon>
        <taxon>Eurotiomycetidae</taxon>
        <taxon>Eurotiales</taxon>
        <taxon>Aspergillaceae</taxon>
        <taxon>Penicillium</taxon>
    </lineage>
</organism>
<keyword evidence="1" id="KW-0472">Membrane</keyword>
<feature type="transmembrane region" description="Helical" evidence="1">
    <location>
        <begin position="12"/>
        <end position="35"/>
    </location>
</feature>
<evidence type="ECO:0000313" key="2">
    <source>
        <dbReference type="EMBL" id="CAG8407135.1"/>
    </source>
</evidence>
<name>A0A9W4JRV7_9EURO</name>
<comment type="caution">
    <text evidence="2">The sequence shown here is derived from an EMBL/GenBank/DDBJ whole genome shotgun (WGS) entry which is preliminary data.</text>
</comment>
<dbReference type="AlphaFoldDB" id="A0A9W4JRV7"/>
<keyword evidence="1" id="KW-1133">Transmembrane helix</keyword>